<dbReference type="AlphaFoldDB" id="A0A0F9VZ73"/>
<accession>A0A0F9VZ73</accession>
<reference evidence="1" key="1">
    <citation type="journal article" date="2015" name="Nature">
        <title>Complex archaea that bridge the gap between prokaryotes and eukaryotes.</title>
        <authorList>
            <person name="Spang A."/>
            <person name="Saw J.H."/>
            <person name="Jorgensen S.L."/>
            <person name="Zaremba-Niedzwiedzka K."/>
            <person name="Martijn J."/>
            <person name="Lind A.E."/>
            <person name="van Eijk R."/>
            <person name="Schleper C."/>
            <person name="Guy L."/>
            <person name="Ettema T.J."/>
        </authorList>
    </citation>
    <scope>NUCLEOTIDE SEQUENCE</scope>
</reference>
<dbReference type="SUPFAM" id="SSF51182">
    <property type="entry name" value="RmlC-like cupins"/>
    <property type="match status" value="1"/>
</dbReference>
<protein>
    <recommendedName>
        <fullName evidence="2">AraC-type arabinose-binding/dimerisation domain-containing protein</fullName>
    </recommendedName>
</protein>
<proteinExistence type="predicted"/>
<name>A0A0F9VZ73_9ZZZZ</name>
<organism evidence="1">
    <name type="scientific">marine sediment metagenome</name>
    <dbReference type="NCBI Taxonomy" id="412755"/>
    <lineage>
        <taxon>unclassified sequences</taxon>
        <taxon>metagenomes</taxon>
        <taxon>ecological metagenomes</taxon>
    </lineage>
</organism>
<sequence>MLKWIQKHLLGRSDIYFGESLYMRRWRFGPRKFFGVRLHHTMHGDLDRELHDHPFTFITIILSGGYWEHLLDGGKKWHGPGSVLLRQAEVFHRLELDEPTWTLVFRGPIRRMWGFLTDTGWISWKEHVARRESKAIKGTRSSTSFVSESSI</sequence>
<evidence type="ECO:0000313" key="1">
    <source>
        <dbReference type="EMBL" id="KKN71068.1"/>
    </source>
</evidence>
<dbReference type="InterPro" id="IPR011051">
    <property type="entry name" value="RmlC_Cupin_sf"/>
</dbReference>
<gene>
    <name evidence="1" type="ORF">LCGC14_0424850</name>
</gene>
<evidence type="ECO:0008006" key="2">
    <source>
        <dbReference type="Google" id="ProtNLM"/>
    </source>
</evidence>
<dbReference type="EMBL" id="LAZR01000391">
    <property type="protein sequence ID" value="KKN71068.1"/>
    <property type="molecule type" value="Genomic_DNA"/>
</dbReference>
<comment type="caution">
    <text evidence="1">The sequence shown here is derived from an EMBL/GenBank/DDBJ whole genome shotgun (WGS) entry which is preliminary data.</text>
</comment>